<evidence type="ECO:0000256" key="1">
    <source>
        <dbReference type="ARBA" id="ARBA00022553"/>
    </source>
</evidence>
<dbReference type="Pfam" id="PF00072">
    <property type="entry name" value="Response_reg"/>
    <property type="match status" value="1"/>
</dbReference>
<dbReference type="PANTHER" id="PTHR44591:SF3">
    <property type="entry name" value="RESPONSE REGULATORY DOMAIN-CONTAINING PROTEIN"/>
    <property type="match status" value="1"/>
</dbReference>
<dbReference type="SMART" id="SM00448">
    <property type="entry name" value="REC"/>
    <property type="match status" value="1"/>
</dbReference>
<gene>
    <name evidence="4" type="ORF">NIES21_14250</name>
</gene>
<dbReference type="PROSITE" id="PS50110">
    <property type="entry name" value="RESPONSE_REGULATORY"/>
    <property type="match status" value="1"/>
</dbReference>
<organism evidence="4 5">
    <name type="scientific">Anabaenopsis circularis NIES-21</name>
    <dbReference type="NCBI Taxonomy" id="1085406"/>
    <lineage>
        <taxon>Bacteria</taxon>
        <taxon>Bacillati</taxon>
        <taxon>Cyanobacteriota</taxon>
        <taxon>Cyanophyceae</taxon>
        <taxon>Nostocales</taxon>
        <taxon>Nodulariaceae</taxon>
        <taxon>Anabaenopsis</taxon>
    </lineage>
</organism>
<dbReference type="InterPro" id="IPR011006">
    <property type="entry name" value="CheY-like_superfamily"/>
</dbReference>
<dbReference type="PANTHER" id="PTHR44591">
    <property type="entry name" value="STRESS RESPONSE REGULATOR PROTEIN 1"/>
    <property type="match status" value="1"/>
</dbReference>
<sequence length="171" mass="19531">MVRLPYQKRREIPIDFSGEKMYPAHSFISDGKQQNSQKPLILAVEDNDDNLLLISYALESLGCQFICQSDSSSTFVVAKEYQPDLIMLDILLPSLSGIEVVRYLKNDSLTYKIPVLAVTALATREDRERILQAGFDDYISKPFLIEDLETVVRRLLRGKLEPHSSYELCQD</sequence>
<evidence type="ECO:0000256" key="2">
    <source>
        <dbReference type="PROSITE-ProRule" id="PRU00169"/>
    </source>
</evidence>
<protein>
    <submittedName>
        <fullName evidence="4">Response regulator receiver domain protein</fullName>
    </submittedName>
</protein>
<evidence type="ECO:0000313" key="5">
    <source>
        <dbReference type="Proteomes" id="UP000218287"/>
    </source>
</evidence>
<reference evidence="4 5" key="1">
    <citation type="submission" date="2017-06" db="EMBL/GenBank/DDBJ databases">
        <title>Genome sequencing of cyanobaciteial culture collection at National Institute for Environmental Studies (NIES).</title>
        <authorList>
            <person name="Hirose Y."/>
            <person name="Shimura Y."/>
            <person name="Fujisawa T."/>
            <person name="Nakamura Y."/>
            <person name="Kawachi M."/>
        </authorList>
    </citation>
    <scope>NUCLEOTIDE SEQUENCE [LARGE SCALE GENOMIC DNA]</scope>
    <source>
        <strain evidence="4 5">NIES-21</strain>
    </source>
</reference>
<evidence type="ECO:0000313" key="4">
    <source>
        <dbReference type="EMBL" id="BAY15608.1"/>
    </source>
</evidence>
<dbReference type="Gene3D" id="3.40.50.2300">
    <property type="match status" value="1"/>
</dbReference>
<evidence type="ECO:0000259" key="3">
    <source>
        <dbReference type="PROSITE" id="PS50110"/>
    </source>
</evidence>
<accession>A0A1Z4GE61</accession>
<dbReference type="GO" id="GO:0000160">
    <property type="term" value="P:phosphorelay signal transduction system"/>
    <property type="evidence" value="ECO:0007669"/>
    <property type="project" value="InterPro"/>
</dbReference>
<dbReference type="EMBL" id="AP018174">
    <property type="protein sequence ID" value="BAY15608.1"/>
    <property type="molecule type" value="Genomic_DNA"/>
</dbReference>
<dbReference type="AlphaFoldDB" id="A0A1Z4GE61"/>
<name>A0A1Z4GE61_9CYAN</name>
<proteinExistence type="predicted"/>
<dbReference type="SUPFAM" id="SSF52172">
    <property type="entry name" value="CheY-like"/>
    <property type="match status" value="1"/>
</dbReference>
<feature type="domain" description="Response regulatory" evidence="3">
    <location>
        <begin position="40"/>
        <end position="156"/>
    </location>
</feature>
<keyword evidence="1 2" id="KW-0597">Phosphoprotein</keyword>
<dbReference type="Proteomes" id="UP000218287">
    <property type="component" value="Chromosome"/>
</dbReference>
<dbReference type="InterPro" id="IPR001789">
    <property type="entry name" value="Sig_transdc_resp-reg_receiver"/>
</dbReference>
<keyword evidence="5" id="KW-1185">Reference proteome</keyword>
<dbReference type="InterPro" id="IPR050595">
    <property type="entry name" value="Bact_response_regulator"/>
</dbReference>
<feature type="modified residue" description="4-aspartylphosphate" evidence="2">
    <location>
        <position position="89"/>
    </location>
</feature>